<keyword evidence="2" id="KW-1185">Reference proteome</keyword>
<reference evidence="1 2" key="1">
    <citation type="submission" date="2015-01" db="EMBL/GenBank/DDBJ databases">
        <title>Evolution of Trichinella species and genotypes.</title>
        <authorList>
            <person name="Korhonen P.K."/>
            <person name="Edoardo P."/>
            <person name="Giuseppe L.R."/>
            <person name="Gasser R.B."/>
        </authorList>
    </citation>
    <scope>NUCLEOTIDE SEQUENCE [LARGE SCALE GENOMIC DNA]</scope>
    <source>
        <strain evidence="1">ISS1980</strain>
    </source>
</reference>
<accession>A0A0V1MRT5</accession>
<evidence type="ECO:0000313" key="1">
    <source>
        <dbReference type="EMBL" id="KRZ74504.1"/>
    </source>
</evidence>
<dbReference type="EMBL" id="JYDO01000049">
    <property type="protein sequence ID" value="KRZ74504.1"/>
    <property type="molecule type" value="Genomic_DNA"/>
</dbReference>
<evidence type="ECO:0000313" key="2">
    <source>
        <dbReference type="Proteomes" id="UP000054843"/>
    </source>
</evidence>
<name>A0A0V1MRT5_9BILA</name>
<gene>
    <name evidence="1" type="ORF">T10_8602</name>
</gene>
<dbReference type="OrthoDB" id="10466221at2759"/>
<organism evidence="1 2">
    <name type="scientific">Trichinella papuae</name>
    <dbReference type="NCBI Taxonomy" id="268474"/>
    <lineage>
        <taxon>Eukaryota</taxon>
        <taxon>Metazoa</taxon>
        <taxon>Ecdysozoa</taxon>
        <taxon>Nematoda</taxon>
        <taxon>Enoplea</taxon>
        <taxon>Dorylaimia</taxon>
        <taxon>Trichinellida</taxon>
        <taxon>Trichinellidae</taxon>
        <taxon>Trichinella</taxon>
    </lineage>
</organism>
<comment type="caution">
    <text evidence="1">The sequence shown here is derived from an EMBL/GenBank/DDBJ whole genome shotgun (WGS) entry which is preliminary data.</text>
</comment>
<dbReference type="AlphaFoldDB" id="A0A0V1MRT5"/>
<sequence>MSPVHLEKAGHSWDTVQSRLRSECYNTANISKLQSQSVKPCSIKFDYFANLNQSNESLAPQFLRRSRFVQVSIKKVPTVNKDGGAHKPAVKLASTSSTFLTFCGHSFSKPSSPMLGTNAMDVTILSTVSSLDFEQLVKNNNRQNVKNLVVEKCGENCLKLGSKLKKQLTCITLSKCKVNDDK</sequence>
<protein>
    <submittedName>
        <fullName evidence="1">Uncharacterized protein</fullName>
    </submittedName>
</protein>
<dbReference type="Proteomes" id="UP000054843">
    <property type="component" value="Unassembled WGS sequence"/>
</dbReference>
<proteinExistence type="predicted"/>